<organism evidence="10 11">
    <name type="scientific">Neptunomonas marina</name>
    <dbReference type="NCBI Taxonomy" id="1815562"/>
    <lineage>
        <taxon>Bacteria</taxon>
        <taxon>Pseudomonadati</taxon>
        <taxon>Pseudomonadota</taxon>
        <taxon>Gammaproteobacteria</taxon>
        <taxon>Oceanospirillales</taxon>
        <taxon>Oceanospirillaceae</taxon>
        <taxon>Neptunomonas</taxon>
    </lineage>
</organism>
<dbReference type="Gene3D" id="3.40.50.2300">
    <property type="match status" value="1"/>
</dbReference>
<evidence type="ECO:0000256" key="5">
    <source>
        <dbReference type="ARBA" id="ARBA00023163"/>
    </source>
</evidence>
<dbReference type="FunFam" id="3.40.50.2300:FF:000002">
    <property type="entry name" value="DNA-binding response regulator PhoP"/>
    <property type="match status" value="1"/>
</dbReference>
<feature type="DNA-binding region" description="OmpR/PhoB-type" evidence="7">
    <location>
        <begin position="122"/>
        <end position="219"/>
    </location>
</feature>
<comment type="caution">
    <text evidence="10">The sequence shown here is derived from an EMBL/GenBank/DDBJ whole genome shotgun (WGS) entry which is preliminary data.</text>
</comment>
<keyword evidence="5" id="KW-0804">Transcription</keyword>
<feature type="modified residue" description="4-aspartylphosphate" evidence="6">
    <location>
        <position position="51"/>
    </location>
</feature>
<evidence type="ECO:0000259" key="8">
    <source>
        <dbReference type="PROSITE" id="PS50110"/>
    </source>
</evidence>
<evidence type="ECO:0000256" key="4">
    <source>
        <dbReference type="ARBA" id="ARBA00023125"/>
    </source>
</evidence>
<dbReference type="PROSITE" id="PS50110">
    <property type="entry name" value="RESPONSE_REGULATORY"/>
    <property type="match status" value="1"/>
</dbReference>
<evidence type="ECO:0000256" key="7">
    <source>
        <dbReference type="PROSITE-ProRule" id="PRU01091"/>
    </source>
</evidence>
<dbReference type="SUPFAM" id="SSF46894">
    <property type="entry name" value="C-terminal effector domain of the bipartite response regulators"/>
    <property type="match status" value="1"/>
</dbReference>
<keyword evidence="1 6" id="KW-0597">Phosphoprotein</keyword>
<dbReference type="CDD" id="cd19934">
    <property type="entry name" value="REC_OmpR_EcPhoP-like"/>
    <property type="match status" value="1"/>
</dbReference>
<dbReference type="InterPro" id="IPR001867">
    <property type="entry name" value="OmpR/PhoB-type_DNA-bd"/>
</dbReference>
<feature type="domain" description="OmpR/PhoB-type" evidence="9">
    <location>
        <begin position="122"/>
        <end position="219"/>
    </location>
</feature>
<gene>
    <name evidence="10" type="ORF">EOE65_12770</name>
</gene>
<proteinExistence type="predicted"/>
<dbReference type="GO" id="GO:0000976">
    <property type="term" value="F:transcription cis-regulatory region binding"/>
    <property type="evidence" value="ECO:0007669"/>
    <property type="project" value="TreeGrafter"/>
</dbReference>
<evidence type="ECO:0000259" key="9">
    <source>
        <dbReference type="PROSITE" id="PS51755"/>
    </source>
</evidence>
<evidence type="ECO:0000256" key="3">
    <source>
        <dbReference type="ARBA" id="ARBA00023015"/>
    </source>
</evidence>
<accession>A0A437Q607</accession>
<dbReference type="InterPro" id="IPR011006">
    <property type="entry name" value="CheY-like_superfamily"/>
</dbReference>
<evidence type="ECO:0000313" key="11">
    <source>
        <dbReference type="Proteomes" id="UP000282818"/>
    </source>
</evidence>
<evidence type="ECO:0000313" key="10">
    <source>
        <dbReference type="EMBL" id="RVU29934.1"/>
    </source>
</evidence>
<dbReference type="GO" id="GO:0000156">
    <property type="term" value="F:phosphorelay response regulator activity"/>
    <property type="evidence" value="ECO:0007669"/>
    <property type="project" value="TreeGrafter"/>
</dbReference>
<dbReference type="InterPro" id="IPR039420">
    <property type="entry name" value="WalR-like"/>
</dbReference>
<dbReference type="InterPro" id="IPR001789">
    <property type="entry name" value="Sig_transdc_resp-reg_receiver"/>
</dbReference>
<feature type="domain" description="Response regulatory" evidence="8">
    <location>
        <begin position="2"/>
        <end position="116"/>
    </location>
</feature>
<dbReference type="GO" id="GO:0006355">
    <property type="term" value="P:regulation of DNA-templated transcription"/>
    <property type="evidence" value="ECO:0007669"/>
    <property type="project" value="InterPro"/>
</dbReference>
<dbReference type="PANTHER" id="PTHR48111">
    <property type="entry name" value="REGULATOR OF RPOS"/>
    <property type="match status" value="1"/>
</dbReference>
<dbReference type="SUPFAM" id="SSF52172">
    <property type="entry name" value="CheY-like"/>
    <property type="match status" value="1"/>
</dbReference>
<keyword evidence="11" id="KW-1185">Reference proteome</keyword>
<dbReference type="Gene3D" id="1.10.10.10">
    <property type="entry name" value="Winged helix-like DNA-binding domain superfamily/Winged helix DNA-binding domain"/>
    <property type="match status" value="1"/>
</dbReference>
<dbReference type="PANTHER" id="PTHR48111:SF37">
    <property type="entry name" value="RESPONSE REGULATOR PROTEIN CARR"/>
    <property type="match status" value="1"/>
</dbReference>
<evidence type="ECO:0000256" key="1">
    <source>
        <dbReference type="ARBA" id="ARBA00022553"/>
    </source>
</evidence>
<keyword evidence="2" id="KW-0902">Two-component regulatory system</keyword>
<protein>
    <submittedName>
        <fullName evidence="10">Response regulator transcription factor</fullName>
    </submittedName>
</protein>
<dbReference type="Pfam" id="PF00486">
    <property type="entry name" value="Trans_reg_C"/>
    <property type="match status" value="1"/>
</dbReference>
<dbReference type="AlphaFoldDB" id="A0A437Q607"/>
<evidence type="ECO:0000256" key="2">
    <source>
        <dbReference type="ARBA" id="ARBA00023012"/>
    </source>
</evidence>
<name>A0A437Q607_9GAMM</name>
<dbReference type="SMART" id="SM00862">
    <property type="entry name" value="Trans_reg_C"/>
    <property type="match status" value="1"/>
</dbReference>
<dbReference type="CDD" id="cd00383">
    <property type="entry name" value="trans_reg_C"/>
    <property type="match status" value="1"/>
</dbReference>
<dbReference type="Gene3D" id="6.10.250.690">
    <property type="match status" value="1"/>
</dbReference>
<keyword evidence="4 7" id="KW-0238">DNA-binding</keyword>
<dbReference type="Pfam" id="PF00072">
    <property type="entry name" value="Response_reg"/>
    <property type="match status" value="1"/>
</dbReference>
<dbReference type="RefSeq" id="WP_127694719.1">
    <property type="nucleotide sequence ID" value="NZ_SACQ01000006.1"/>
</dbReference>
<dbReference type="InterPro" id="IPR036388">
    <property type="entry name" value="WH-like_DNA-bd_sf"/>
</dbReference>
<dbReference type="PROSITE" id="PS51755">
    <property type="entry name" value="OMPR_PHOB"/>
    <property type="match status" value="1"/>
</dbReference>
<dbReference type="Proteomes" id="UP000282818">
    <property type="component" value="Unassembled WGS sequence"/>
</dbReference>
<dbReference type="InterPro" id="IPR016032">
    <property type="entry name" value="Sig_transdc_resp-reg_C-effctor"/>
</dbReference>
<keyword evidence="3" id="KW-0805">Transcription regulation</keyword>
<dbReference type="GO" id="GO:0005829">
    <property type="term" value="C:cytosol"/>
    <property type="evidence" value="ECO:0007669"/>
    <property type="project" value="TreeGrafter"/>
</dbReference>
<dbReference type="SMART" id="SM00448">
    <property type="entry name" value="REC"/>
    <property type="match status" value="1"/>
</dbReference>
<evidence type="ECO:0000256" key="6">
    <source>
        <dbReference type="PROSITE-ProRule" id="PRU00169"/>
    </source>
</evidence>
<sequence length="222" mass="25249">MRILLVEDDPVLGPSLKDELAKQGYAVDLATDGIDGEAMGYEDIYDLCILDLGLPERPGLDVLRNWRQRSNNIPTLILTARSAWQEKIDGFDAGADDYLAKPFHTEELLARMTALLRRANQQPTTQLEESGLVLDEKNQSVRVDGDTLHELTGMEYKLLRYMMHNPGRVLSKLQIVEHIYDDNTENDSNVVEAYIKMLRKKIGKERIQTKRGQGYIFTSHTS</sequence>
<dbReference type="EMBL" id="SACQ01000006">
    <property type="protein sequence ID" value="RVU29934.1"/>
    <property type="molecule type" value="Genomic_DNA"/>
</dbReference>
<reference evidence="10 11" key="1">
    <citation type="submission" date="2019-01" db="EMBL/GenBank/DDBJ databases">
        <authorList>
            <person name="Chen W.-M."/>
        </authorList>
    </citation>
    <scope>NUCLEOTIDE SEQUENCE [LARGE SCALE GENOMIC DNA]</scope>
    <source>
        <strain evidence="10 11">HPM-16</strain>
    </source>
</reference>
<dbReference type="GO" id="GO:0032993">
    <property type="term" value="C:protein-DNA complex"/>
    <property type="evidence" value="ECO:0007669"/>
    <property type="project" value="TreeGrafter"/>
</dbReference>